<feature type="transmembrane region" description="Helical" evidence="3">
    <location>
        <begin position="84"/>
        <end position="102"/>
    </location>
</feature>
<dbReference type="STRING" id="1120996.SAMN02746066_01093"/>
<evidence type="ECO:0000313" key="4">
    <source>
        <dbReference type="EMBL" id="SHM19255.1"/>
    </source>
</evidence>
<dbReference type="EMBL" id="FRCP01000007">
    <property type="protein sequence ID" value="SHM19255.1"/>
    <property type="molecule type" value="Genomic_DNA"/>
</dbReference>
<dbReference type="OrthoDB" id="9803495at2"/>
<feature type="transmembrane region" description="Helical" evidence="3">
    <location>
        <begin position="139"/>
        <end position="166"/>
    </location>
</feature>
<dbReference type="RefSeq" id="WP_073284223.1">
    <property type="nucleotide sequence ID" value="NZ_FRCP01000007.1"/>
</dbReference>
<reference evidence="4 5" key="1">
    <citation type="submission" date="2016-11" db="EMBL/GenBank/DDBJ databases">
        <authorList>
            <person name="Jaros S."/>
            <person name="Januszkiewicz K."/>
            <person name="Wedrychowicz H."/>
        </authorList>
    </citation>
    <scope>NUCLEOTIDE SEQUENCE [LARGE SCALE GENOMIC DNA]</scope>
    <source>
        <strain evidence="4 5">DSM 15930</strain>
    </source>
</reference>
<dbReference type="InterPro" id="IPR003784">
    <property type="entry name" value="BioY"/>
</dbReference>
<evidence type="ECO:0000256" key="3">
    <source>
        <dbReference type="SAM" id="Phobius"/>
    </source>
</evidence>
<keyword evidence="2" id="KW-0813">Transport</keyword>
<dbReference type="AlphaFoldDB" id="A0A1M7GSW8"/>
<keyword evidence="2 3" id="KW-0472">Membrane</keyword>
<feature type="transmembrane region" description="Helical" evidence="3">
    <location>
        <begin position="56"/>
        <end position="78"/>
    </location>
</feature>
<dbReference type="GO" id="GO:0005886">
    <property type="term" value="C:plasma membrane"/>
    <property type="evidence" value="ECO:0007669"/>
    <property type="project" value="UniProtKB-SubCell"/>
</dbReference>
<keyword evidence="5" id="KW-1185">Reference proteome</keyword>
<evidence type="ECO:0000313" key="5">
    <source>
        <dbReference type="Proteomes" id="UP000184038"/>
    </source>
</evidence>
<dbReference type="PANTHER" id="PTHR34295:SF1">
    <property type="entry name" value="BIOTIN TRANSPORTER BIOY"/>
    <property type="match status" value="1"/>
</dbReference>
<evidence type="ECO:0000256" key="1">
    <source>
        <dbReference type="ARBA" id="ARBA00010692"/>
    </source>
</evidence>
<dbReference type="Pfam" id="PF02632">
    <property type="entry name" value="BioY"/>
    <property type="match status" value="1"/>
</dbReference>
<keyword evidence="3" id="KW-0812">Transmembrane</keyword>
<dbReference type="Proteomes" id="UP000184038">
    <property type="component" value="Unassembled WGS sequence"/>
</dbReference>
<comment type="subcellular location">
    <subcellularLocation>
        <location evidence="2">Cell membrane</location>
        <topology evidence="2">Multi-pass membrane protein</topology>
    </subcellularLocation>
</comment>
<feature type="transmembrane region" description="Helical" evidence="3">
    <location>
        <begin position="109"/>
        <end position="133"/>
    </location>
</feature>
<name>A0A1M7GSW8_9FIRM</name>
<dbReference type="GO" id="GO:0015225">
    <property type="term" value="F:biotin transmembrane transporter activity"/>
    <property type="evidence" value="ECO:0007669"/>
    <property type="project" value="UniProtKB-UniRule"/>
</dbReference>
<protein>
    <recommendedName>
        <fullName evidence="2">Biotin transporter</fullName>
    </recommendedName>
</protein>
<sequence>MNMKTKVLTTSAMFVALTAICSQIQIPLPMVPINLALFAIYLAGTILGPKYGTLSILTYVLLGGLGAPIFAGLSGGFGKITGPTGGYIIGYIVATLIVGLITKKCGYSWWTLVIAMIVGLTACYIIGTTWFMYITGNSLAASMTYCVIPFLPGDVVKIILATALTIRLRLSLPDLMRAEAI</sequence>
<comment type="similarity">
    <text evidence="1 2">Belongs to the BioY family.</text>
</comment>
<keyword evidence="2" id="KW-1003">Cell membrane</keyword>
<evidence type="ECO:0000256" key="2">
    <source>
        <dbReference type="PIRNR" id="PIRNR016661"/>
    </source>
</evidence>
<proteinExistence type="inferred from homology"/>
<dbReference type="Gene3D" id="1.10.1760.20">
    <property type="match status" value="1"/>
</dbReference>
<gene>
    <name evidence="4" type="ORF">SAMN02746066_01093</name>
</gene>
<feature type="transmembrane region" description="Helical" evidence="3">
    <location>
        <begin position="31"/>
        <end position="49"/>
    </location>
</feature>
<organism evidence="4 5">
    <name type="scientific">Anaerosporobacter mobilis DSM 15930</name>
    <dbReference type="NCBI Taxonomy" id="1120996"/>
    <lineage>
        <taxon>Bacteria</taxon>
        <taxon>Bacillati</taxon>
        <taxon>Bacillota</taxon>
        <taxon>Clostridia</taxon>
        <taxon>Lachnospirales</taxon>
        <taxon>Lachnospiraceae</taxon>
        <taxon>Anaerosporobacter</taxon>
    </lineage>
</organism>
<accession>A0A1M7GSW8</accession>
<dbReference type="PIRSF" id="PIRSF016661">
    <property type="entry name" value="BioY"/>
    <property type="match status" value="1"/>
</dbReference>
<dbReference type="PANTHER" id="PTHR34295">
    <property type="entry name" value="BIOTIN TRANSPORTER BIOY"/>
    <property type="match status" value="1"/>
</dbReference>
<keyword evidence="3" id="KW-1133">Transmembrane helix</keyword>